<sequence>MNKELAQAYVVWLKNLEIHNYPQPINMEVSLLSKFYGLYGISNESIRAEGLGNICKFNKLTANADKNYGKAASNGERKPNPWILTKIIRYNYKDYYEQIIKPLLKKNYEAKKKEKQILINQSLIPNKIDLTDDFALFDMQEKAANGEYENEEQIVIDLTRLLVYYEGETEDTNATKCYDPICDTQ</sequence>
<dbReference type="EMBL" id="SNRW01025914">
    <property type="protein sequence ID" value="KAA6361182.1"/>
    <property type="molecule type" value="Genomic_DNA"/>
</dbReference>
<proteinExistence type="predicted"/>
<name>A0A5J4TTD1_9EUKA</name>
<evidence type="ECO:0000313" key="2">
    <source>
        <dbReference type="Proteomes" id="UP000324800"/>
    </source>
</evidence>
<organism evidence="1 2">
    <name type="scientific">Streblomastix strix</name>
    <dbReference type="NCBI Taxonomy" id="222440"/>
    <lineage>
        <taxon>Eukaryota</taxon>
        <taxon>Metamonada</taxon>
        <taxon>Preaxostyla</taxon>
        <taxon>Oxymonadida</taxon>
        <taxon>Streblomastigidae</taxon>
        <taxon>Streblomastix</taxon>
    </lineage>
</organism>
<comment type="caution">
    <text evidence="1">The sequence shown here is derived from an EMBL/GenBank/DDBJ whole genome shotgun (WGS) entry which is preliminary data.</text>
</comment>
<gene>
    <name evidence="1" type="ORF">EZS28_043291</name>
</gene>
<feature type="non-terminal residue" evidence="1">
    <location>
        <position position="185"/>
    </location>
</feature>
<protein>
    <submittedName>
        <fullName evidence="1">Uncharacterized protein</fullName>
    </submittedName>
</protein>
<accession>A0A5J4TTD1</accession>
<reference evidence="1 2" key="1">
    <citation type="submission" date="2019-03" db="EMBL/GenBank/DDBJ databases">
        <title>Single cell metagenomics reveals metabolic interactions within the superorganism composed of flagellate Streblomastix strix and complex community of Bacteroidetes bacteria on its surface.</title>
        <authorList>
            <person name="Treitli S.C."/>
            <person name="Kolisko M."/>
            <person name="Husnik F."/>
            <person name="Keeling P."/>
            <person name="Hampl V."/>
        </authorList>
    </citation>
    <scope>NUCLEOTIDE SEQUENCE [LARGE SCALE GENOMIC DNA]</scope>
    <source>
        <strain evidence="1">ST1C</strain>
    </source>
</reference>
<evidence type="ECO:0000313" key="1">
    <source>
        <dbReference type="EMBL" id="KAA6361182.1"/>
    </source>
</evidence>
<dbReference type="AlphaFoldDB" id="A0A5J4TTD1"/>
<dbReference type="Proteomes" id="UP000324800">
    <property type="component" value="Unassembled WGS sequence"/>
</dbReference>